<dbReference type="Pfam" id="PF00271">
    <property type="entry name" value="Helicase_C"/>
    <property type="match status" value="1"/>
</dbReference>
<reference evidence="4 5" key="1">
    <citation type="submission" date="2017-04" db="EMBL/GenBank/DDBJ databases">
        <title>Novel microbial lineages endemic to geothermal iron-oxide mats fill important gaps in the evolutionary history of Archaea.</title>
        <authorList>
            <person name="Jay Z.J."/>
            <person name="Beam J.P."/>
            <person name="Dlakic M."/>
            <person name="Rusch D.B."/>
            <person name="Kozubal M.A."/>
            <person name="Inskeep W.P."/>
        </authorList>
    </citation>
    <scope>NUCLEOTIDE SEQUENCE [LARGE SCALE GENOMIC DNA]</scope>
    <source>
        <strain evidence="4">ECH_B_SAG-C16</strain>
    </source>
</reference>
<organism evidence="4 5">
    <name type="scientific">Candidatus Marsarchaeota G2 archaeon ECH_B_SAG-C16</name>
    <dbReference type="NCBI Taxonomy" id="1978163"/>
    <lineage>
        <taxon>Archaea</taxon>
        <taxon>Candidatus Marsarchaeota</taxon>
        <taxon>Candidatus Marsarchaeota group 2</taxon>
    </lineage>
</organism>
<dbReference type="InterPro" id="IPR001650">
    <property type="entry name" value="Helicase_C-like"/>
</dbReference>
<comment type="caution">
    <text evidence="4">The sequence shown here is derived from an EMBL/GenBank/DDBJ whole genome shotgun (WGS) entry which is preliminary data.</text>
</comment>
<dbReference type="SMART" id="SM00490">
    <property type="entry name" value="HELICc"/>
    <property type="match status" value="1"/>
</dbReference>
<dbReference type="PANTHER" id="PTHR45766:SF6">
    <property type="entry name" value="SWI_SNF-RELATED MATRIX-ASSOCIATED ACTIN-DEPENDENT REGULATOR OF CHROMATIN SUBFAMILY A-LIKE PROTEIN 1"/>
    <property type="match status" value="1"/>
</dbReference>
<dbReference type="Proteomes" id="UP000240681">
    <property type="component" value="Unassembled WGS sequence"/>
</dbReference>
<dbReference type="PROSITE" id="PS51194">
    <property type="entry name" value="HELICASE_CTER"/>
    <property type="match status" value="1"/>
</dbReference>
<sequence>MVVADELHRATPGNLRYALLELLSKRTRHLLALTATPHDGKEENFIGRLRLILPSVDEENYRRFLEERSFRRKKSEVTDLEGNRLFPYPVSVETVKLGVSPEEEEFYSAVEEYVRTVYRRVEGRNSPLGLVATVLGRMASSSVAAGLASLRRRREKLVESAAAADPAPLLEKLREAEENEEELDPIYQEIVEGILPEKTELVEEELRAIERIIRLAEKVKVDSKLDALERILRMHVERGEKIVVFTSFVDTAEHIYGELSKRLGGGVYLATGRIMQDERRQNIRKFIEEGRVLVGTEVIGESLNLQEANVVVNYELPWSPIPYIQRVGRVYRYPQRKQIFVHNFSSNLRVERRVLEVVYGKVQRLIEDFDEGSVSVIGNEVSEEDVEQAIYEAYTKGEEEAEKRLLEKLEDTERNLEIVNKALSYSEAAARHVDASKLLKDPAELVTERDLRRFLDFAKYAGIGRGEPNSEPIYYWVDGTPVKRLMVEDEGVKAALKQAETLPEECVAALWDGETTDACIVELEFLNGLGRVVYTQPALFTPKGYLDYRVLDRVKPLPLHVSVSLTPQLSAHPYLESRRNEVEERVTRAVNRKLELVDRRLEAQEDTAFAGYERERLLSKKQELALACSNVTVRLGRTIGYLRLISPNDAEYDPEFIRRKKEVERAAMEYVMEYERKRGWVPKDVHEEDLGYDIESTKGEEKMHIEVKGLSKESDEVTLTHNELKASEFFRETYYLYVVLDPLGPSPRLVVQRPPFKVKREVVVKQYVVEVDAAGG</sequence>
<evidence type="ECO:0000313" key="5">
    <source>
        <dbReference type="Proteomes" id="UP000240681"/>
    </source>
</evidence>
<dbReference type="InterPro" id="IPR024975">
    <property type="entry name" value="NOV_C"/>
</dbReference>
<dbReference type="SUPFAM" id="SSF52540">
    <property type="entry name" value="P-loop containing nucleoside triphosphate hydrolases"/>
    <property type="match status" value="1"/>
</dbReference>
<accession>A0A2R6B645</accession>
<dbReference type="Gene3D" id="3.40.50.300">
    <property type="entry name" value="P-loop containing nucleotide triphosphate hydrolases"/>
    <property type="match status" value="1"/>
</dbReference>
<proteinExistence type="predicted"/>
<name>A0A2R6B645_9ARCH</name>
<keyword evidence="2" id="KW-0175">Coiled coil</keyword>
<gene>
    <name evidence="4" type="ORF">B9Q09_04560</name>
</gene>
<evidence type="ECO:0000313" key="4">
    <source>
        <dbReference type="EMBL" id="PSN94139.1"/>
    </source>
</evidence>
<keyword evidence="1" id="KW-0378">Hydrolase</keyword>
<dbReference type="InterPro" id="IPR038718">
    <property type="entry name" value="SNF2-like_sf"/>
</dbReference>
<feature type="domain" description="Helicase C-terminal" evidence="3">
    <location>
        <begin position="227"/>
        <end position="373"/>
    </location>
</feature>
<dbReference type="AlphaFoldDB" id="A0A2R6B645"/>
<dbReference type="EMBL" id="NEXK01000087">
    <property type="protein sequence ID" value="PSN94139.1"/>
    <property type="molecule type" value="Genomic_DNA"/>
</dbReference>
<dbReference type="Pfam" id="PF13020">
    <property type="entry name" value="NOV_C"/>
    <property type="match status" value="1"/>
</dbReference>
<dbReference type="CDD" id="cd18793">
    <property type="entry name" value="SF2_C_SNF"/>
    <property type="match status" value="1"/>
</dbReference>
<evidence type="ECO:0000256" key="1">
    <source>
        <dbReference type="ARBA" id="ARBA00022801"/>
    </source>
</evidence>
<feature type="coiled-coil region" evidence="2">
    <location>
        <begin position="395"/>
        <end position="422"/>
    </location>
</feature>
<protein>
    <recommendedName>
        <fullName evidence="3">Helicase C-terminal domain-containing protein</fullName>
    </recommendedName>
</protein>
<dbReference type="InterPro" id="IPR027417">
    <property type="entry name" value="P-loop_NTPase"/>
</dbReference>
<dbReference type="GO" id="GO:0016787">
    <property type="term" value="F:hydrolase activity"/>
    <property type="evidence" value="ECO:0007669"/>
    <property type="project" value="UniProtKB-KW"/>
</dbReference>
<dbReference type="PANTHER" id="PTHR45766">
    <property type="entry name" value="DNA ANNEALING HELICASE AND ENDONUCLEASE ZRANB3 FAMILY MEMBER"/>
    <property type="match status" value="1"/>
</dbReference>
<dbReference type="InterPro" id="IPR049730">
    <property type="entry name" value="SNF2/RAD54-like_C"/>
</dbReference>
<evidence type="ECO:0000256" key="2">
    <source>
        <dbReference type="SAM" id="Coils"/>
    </source>
</evidence>
<evidence type="ECO:0000259" key="3">
    <source>
        <dbReference type="PROSITE" id="PS51194"/>
    </source>
</evidence>
<dbReference type="Gene3D" id="3.40.50.10810">
    <property type="entry name" value="Tandem AAA-ATPase domain"/>
    <property type="match status" value="1"/>
</dbReference>